<dbReference type="Proteomes" id="UP000485484">
    <property type="component" value="Unassembled WGS sequence"/>
</dbReference>
<organism evidence="1">
    <name type="scientific">candidate division TA06 bacterium ADurb.Bin417</name>
    <dbReference type="NCBI Taxonomy" id="1852828"/>
    <lineage>
        <taxon>Bacteria</taxon>
        <taxon>Bacteria division TA06</taxon>
    </lineage>
</organism>
<sequence>MGNKEKRRVILVAQCLLNPYCRVHILGQNFPFSRELSEYLMRKKIGIIQYACPETTAMGLMRNPQGRQQYNNIFFRDHCRKLLEVPLLMVREFLENRYRLVAFIGLENSPTCGIHWGKHKVNRYRTESPEKVTELRPGEPVLMGIMAEMLSAEFNRAGISVPFLEFPANSTAESPERRKFWTELQRIVEPYLFEEDGKPASAGKEAAAGD</sequence>
<proteinExistence type="predicted"/>
<dbReference type="EMBL" id="MWAK01000406">
    <property type="protein sequence ID" value="OPZ89143.1"/>
    <property type="molecule type" value="Genomic_DNA"/>
</dbReference>
<gene>
    <name evidence="1" type="ORF">BWY73_01562</name>
</gene>
<accession>A0A1V5M7E8</accession>
<evidence type="ECO:0008006" key="2">
    <source>
        <dbReference type="Google" id="ProtNLM"/>
    </source>
</evidence>
<dbReference type="AlphaFoldDB" id="A0A1V5M7E8"/>
<name>A0A1V5M7E8_UNCT6</name>
<protein>
    <recommendedName>
        <fullName evidence="2">DUF523 domain-containing protein</fullName>
    </recommendedName>
</protein>
<evidence type="ECO:0000313" key="1">
    <source>
        <dbReference type="EMBL" id="OPZ89143.1"/>
    </source>
</evidence>
<reference evidence="1" key="1">
    <citation type="submission" date="2017-02" db="EMBL/GenBank/DDBJ databases">
        <title>Delving into the versatile metabolic prowess of the omnipresent phylum Bacteroidetes.</title>
        <authorList>
            <person name="Nobu M.K."/>
            <person name="Mei R."/>
            <person name="Narihiro T."/>
            <person name="Kuroda K."/>
            <person name="Liu W.-T."/>
        </authorList>
    </citation>
    <scope>NUCLEOTIDE SEQUENCE</scope>
    <source>
        <strain evidence="1">ADurb.Bin417</strain>
    </source>
</reference>
<comment type="caution">
    <text evidence="1">The sequence shown here is derived from an EMBL/GenBank/DDBJ whole genome shotgun (WGS) entry which is preliminary data.</text>
</comment>